<dbReference type="AlphaFoldDB" id="A0A8D8T0X2"/>
<organism evidence="2">
    <name type="scientific">Cacopsylla melanoneura</name>
    <dbReference type="NCBI Taxonomy" id="428564"/>
    <lineage>
        <taxon>Eukaryota</taxon>
        <taxon>Metazoa</taxon>
        <taxon>Ecdysozoa</taxon>
        <taxon>Arthropoda</taxon>
        <taxon>Hexapoda</taxon>
        <taxon>Insecta</taxon>
        <taxon>Pterygota</taxon>
        <taxon>Neoptera</taxon>
        <taxon>Paraneoptera</taxon>
        <taxon>Hemiptera</taxon>
        <taxon>Sternorrhyncha</taxon>
        <taxon>Psylloidea</taxon>
        <taxon>Psyllidae</taxon>
        <taxon>Psyllinae</taxon>
        <taxon>Cacopsylla</taxon>
    </lineage>
</organism>
<dbReference type="SUPFAM" id="SSF56672">
    <property type="entry name" value="DNA/RNA polymerases"/>
    <property type="match status" value="1"/>
</dbReference>
<dbReference type="PANTHER" id="PTHR47027">
    <property type="entry name" value="REVERSE TRANSCRIPTASE DOMAIN-CONTAINING PROTEIN"/>
    <property type="match status" value="1"/>
</dbReference>
<dbReference type="PANTHER" id="PTHR47027:SF20">
    <property type="entry name" value="REVERSE TRANSCRIPTASE-LIKE PROTEIN WITH RNA-DIRECTED DNA POLYMERASE DOMAIN"/>
    <property type="match status" value="1"/>
</dbReference>
<dbReference type="CDD" id="cd01650">
    <property type="entry name" value="RT_nLTR_like"/>
    <property type="match status" value="1"/>
</dbReference>
<protein>
    <submittedName>
        <fullName evidence="2">Craniofacial development protein 2</fullName>
    </submittedName>
</protein>
<dbReference type="EMBL" id="HBUF01249153">
    <property type="protein sequence ID" value="CAG6679464.1"/>
    <property type="molecule type" value="Transcribed_RNA"/>
</dbReference>
<dbReference type="InterPro" id="IPR036691">
    <property type="entry name" value="Endo/exonu/phosph_ase_sf"/>
</dbReference>
<dbReference type="GO" id="GO:0071897">
    <property type="term" value="P:DNA biosynthetic process"/>
    <property type="evidence" value="ECO:0007669"/>
    <property type="project" value="UniProtKB-ARBA"/>
</dbReference>
<evidence type="ECO:0000259" key="1">
    <source>
        <dbReference type="PROSITE" id="PS50878"/>
    </source>
</evidence>
<name>A0A8D8T0X2_9HEMI</name>
<dbReference type="SUPFAM" id="SSF56219">
    <property type="entry name" value="DNase I-like"/>
    <property type="match status" value="1"/>
</dbReference>
<sequence length="1006" mass="117603">MPRNKNGMLNWLRTRNLLTDLNSGQRIKRDAKDLKLATWNVRTLLQAGKMQEVANEMIKYKLDVIALQEIRWQGQGKIDKKEYSLIYSGPEKRNGQLGTGFIVNKTVRDSIMEYCNVNDRICKIRLKGNFRNISIISVHAPTEEKSEEEKETFYDELDRTVSQVPKYDITLIMGDFNAQIGNKENQEEVAGRYSLHEYNNDNGDYLTEFAARTKLYIRSTSFPHKRIHLGTWKIPGKNEFNQIDHVLISKRHYSSITNVRAYRGPNIDSDHYLVKVVLRERLSVIQNMKRTRQMKWNTCKLKTDENMLNLYQEALRRKMEDSENTTRNKAIEEKWEITKDAILEAARETVGEKDRERNRSWFDQECRDIIEKKNQARRAMLSRNTRHNSSVYKTIRKQSKAILKKKKKDSMVAEIKRIEDLNNEGEDRKFYSAMKRIRKDFQPRTQGCRNSNGAIETDEKKVIERWMNYFKTLLNKDYPEENEADNRLNISTSINQSEEDAPSTQEVCDAIKKMRNNRAPGEDGIVAELIKYGGFAVESAIHKIIKEVWMKEIMPESWNVGVICPIHKKGDKSNCENYRGITLLDTTYKILTTIINNRIKEVINDKIGEYQCGFRPARGTTDQLFVVRQIFEKCYEYNIDLNILFIDFKQAFDSLERSKLKDAMKSLEIPSKLINLAMMSMAKSKAKVKIDNILSDPLEINAGVKQGDSLSATLFIIALHKAVEEIDQRGTIFIKSTQICAYADDIALISRSEHRLIEIYKELEEKGKTLGLVINEAKTKYMKLSAAEERRQIEDLVIDDKTFQGVGQFKYLGEIVSNNGKTSSAIKERLQLGNRAYFANQILLKNKLLTRKTKMTIYRTIIRPVITYGSESWTLTKEDQEKIRRFERKVIRRIYGPIRVDEDNWRIRYNSEINDILNGEDIVKFIKSQRLRWFGHLQRMEETRMPKKIINAKIYSKRKKGRPRLRWIDDVTKDLQIMGVRGWMNAANNRVEWRCIVEEAKAHPEL</sequence>
<dbReference type="Pfam" id="PF00078">
    <property type="entry name" value="RVT_1"/>
    <property type="match status" value="1"/>
</dbReference>
<reference evidence="2" key="1">
    <citation type="submission" date="2021-05" db="EMBL/GenBank/DDBJ databases">
        <authorList>
            <person name="Alioto T."/>
            <person name="Alioto T."/>
            <person name="Gomez Garrido J."/>
        </authorList>
    </citation>
    <scope>NUCLEOTIDE SEQUENCE</scope>
</reference>
<dbReference type="Pfam" id="PF03372">
    <property type="entry name" value="Exo_endo_phos"/>
    <property type="match status" value="1"/>
</dbReference>
<accession>A0A8D8T0X2</accession>
<dbReference type="InterPro" id="IPR000477">
    <property type="entry name" value="RT_dom"/>
</dbReference>
<dbReference type="InterPro" id="IPR043502">
    <property type="entry name" value="DNA/RNA_pol_sf"/>
</dbReference>
<proteinExistence type="predicted"/>
<dbReference type="PROSITE" id="PS50878">
    <property type="entry name" value="RT_POL"/>
    <property type="match status" value="1"/>
</dbReference>
<evidence type="ECO:0000313" key="2">
    <source>
        <dbReference type="EMBL" id="CAG6679464.1"/>
    </source>
</evidence>
<dbReference type="GO" id="GO:0003824">
    <property type="term" value="F:catalytic activity"/>
    <property type="evidence" value="ECO:0007669"/>
    <property type="project" value="InterPro"/>
</dbReference>
<feature type="domain" description="Reverse transcriptase" evidence="1">
    <location>
        <begin position="547"/>
        <end position="816"/>
    </location>
</feature>
<dbReference type="CDD" id="cd09076">
    <property type="entry name" value="L1-EN"/>
    <property type="match status" value="1"/>
</dbReference>
<dbReference type="Gene3D" id="3.60.10.10">
    <property type="entry name" value="Endonuclease/exonuclease/phosphatase"/>
    <property type="match status" value="1"/>
</dbReference>
<dbReference type="InterPro" id="IPR005135">
    <property type="entry name" value="Endo/exonuclease/phosphatase"/>
</dbReference>